<dbReference type="AlphaFoldDB" id="A0AAD9JZV7"/>
<gene>
    <name evidence="1" type="ORF">LSH36_110g05129</name>
</gene>
<evidence type="ECO:0000313" key="2">
    <source>
        <dbReference type="Proteomes" id="UP001208570"/>
    </source>
</evidence>
<protein>
    <submittedName>
        <fullName evidence="1">Uncharacterized protein</fullName>
    </submittedName>
</protein>
<organism evidence="1 2">
    <name type="scientific">Paralvinella palmiformis</name>
    <dbReference type="NCBI Taxonomy" id="53620"/>
    <lineage>
        <taxon>Eukaryota</taxon>
        <taxon>Metazoa</taxon>
        <taxon>Spiralia</taxon>
        <taxon>Lophotrochozoa</taxon>
        <taxon>Annelida</taxon>
        <taxon>Polychaeta</taxon>
        <taxon>Sedentaria</taxon>
        <taxon>Canalipalpata</taxon>
        <taxon>Terebellida</taxon>
        <taxon>Terebelliformia</taxon>
        <taxon>Alvinellidae</taxon>
        <taxon>Paralvinella</taxon>
    </lineage>
</organism>
<proteinExistence type="predicted"/>
<name>A0AAD9JZV7_9ANNE</name>
<dbReference type="Proteomes" id="UP001208570">
    <property type="component" value="Unassembled WGS sequence"/>
</dbReference>
<accession>A0AAD9JZV7</accession>
<evidence type="ECO:0000313" key="1">
    <source>
        <dbReference type="EMBL" id="KAK2161780.1"/>
    </source>
</evidence>
<dbReference type="EMBL" id="JAODUP010000110">
    <property type="protein sequence ID" value="KAK2161780.1"/>
    <property type="molecule type" value="Genomic_DNA"/>
</dbReference>
<comment type="caution">
    <text evidence="1">The sequence shown here is derived from an EMBL/GenBank/DDBJ whole genome shotgun (WGS) entry which is preliminary data.</text>
</comment>
<reference evidence="1" key="1">
    <citation type="journal article" date="2023" name="Mol. Biol. Evol.">
        <title>Third-Generation Sequencing Reveals the Adaptive Role of the Epigenome in Three Deep-Sea Polychaetes.</title>
        <authorList>
            <person name="Perez M."/>
            <person name="Aroh O."/>
            <person name="Sun Y."/>
            <person name="Lan Y."/>
            <person name="Juniper S.K."/>
            <person name="Young C.R."/>
            <person name="Angers B."/>
            <person name="Qian P.Y."/>
        </authorList>
    </citation>
    <scope>NUCLEOTIDE SEQUENCE</scope>
    <source>
        <strain evidence="1">P08H-3</strain>
    </source>
</reference>
<keyword evidence="2" id="KW-1185">Reference proteome</keyword>
<sequence length="105" mass="11873">MRLELRICQIRPCNFNPAHYRIRNRPGRCSPNVRSITTTTLTFNGCTTLRGFRWRFCNICPGYCCLPANDGTFWVDAVCNNGDGSDSGVMRVAWNMNCNCKPGNC</sequence>